<dbReference type="AlphaFoldDB" id="A0A9J6DRN7"/>
<sequence length="119" mass="13218">MLVIRAGRDTPSYREELCQLEEVVLDQNFHHNGKVHAHTDAEEVLDDEEIWRFVPSAEDESEAPNDPGTVDASMPPPSQVMDAVDLLRRFTGAHEGVEDASISPASYVNFVLPLLAKCM</sequence>
<dbReference type="EMBL" id="JABSTU010000007">
    <property type="protein sequence ID" value="KAH8024847.1"/>
    <property type="molecule type" value="Genomic_DNA"/>
</dbReference>
<dbReference type="Proteomes" id="UP000821866">
    <property type="component" value="Unassembled WGS sequence"/>
</dbReference>
<feature type="region of interest" description="Disordered" evidence="1">
    <location>
        <begin position="55"/>
        <end position="78"/>
    </location>
</feature>
<keyword evidence="3" id="KW-1185">Reference proteome</keyword>
<organism evidence="2 3">
    <name type="scientific">Rhipicephalus microplus</name>
    <name type="common">Cattle tick</name>
    <name type="synonym">Boophilus microplus</name>
    <dbReference type="NCBI Taxonomy" id="6941"/>
    <lineage>
        <taxon>Eukaryota</taxon>
        <taxon>Metazoa</taxon>
        <taxon>Ecdysozoa</taxon>
        <taxon>Arthropoda</taxon>
        <taxon>Chelicerata</taxon>
        <taxon>Arachnida</taxon>
        <taxon>Acari</taxon>
        <taxon>Parasitiformes</taxon>
        <taxon>Ixodida</taxon>
        <taxon>Ixodoidea</taxon>
        <taxon>Ixodidae</taxon>
        <taxon>Rhipicephalinae</taxon>
        <taxon>Rhipicephalus</taxon>
        <taxon>Boophilus</taxon>
    </lineage>
</organism>
<evidence type="ECO:0000313" key="2">
    <source>
        <dbReference type="EMBL" id="KAH8024847.1"/>
    </source>
</evidence>
<evidence type="ECO:0000313" key="3">
    <source>
        <dbReference type="Proteomes" id="UP000821866"/>
    </source>
</evidence>
<proteinExistence type="predicted"/>
<protein>
    <submittedName>
        <fullName evidence="2">Uncharacterized protein</fullName>
    </submittedName>
</protein>
<reference evidence="2" key="2">
    <citation type="submission" date="2021-09" db="EMBL/GenBank/DDBJ databases">
        <authorList>
            <person name="Jia N."/>
            <person name="Wang J."/>
            <person name="Shi W."/>
            <person name="Du L."/>
            <person name="Sun Y."/>
            <person name="Zhan W."/>
            <person name="Jiang J."/>
            <person name="Wang Q."/>
            <person name="Zhang B."/>
            <person name="Ji P."/>
            <person name="Sakyi L.B."/>
            <person name="Cui X."/>
            <person name="Yuan T."/>
            <person name="Jiang B."/>
            <person name="Yang W."/>
            <person name="Lam T.T.-Y."/>
            <person name="Chang Q."/>
            <person name="Ding S."/>
            <person name="Wang X."/>
            <person name="Zhu J."/>
            <person name="Ruan X."/>
            <person name="Zhao L."/>
            <person name="Wei J."/>
            <person name="Que T."/>
            <person name="Du C."/>
            <person name="Cheng J."/>
            <person name="Dai P."/>
            <person name="Han X."/>
            <person name="Huang E."/>
            <person name="Gao Y."/>
            <person name="Liu J."/>
            <person name="Shao H."/>
            <person name="Ye R."/>
            <person name="Li L."/>
            <person name="Wei W."/>
            <person name="Wang X."/>
            <person name="Wang C."/>
            <person name="Huo Q."/>
            <person name="Li W."/>
            <person name="Guo W."/>
            <person name="Chen H."/>
            <person name="Chen S."/>
            <person name="Zhou L."/>
            <person name="Zhou L."/>
            <person name="Ni X."/>
            <person name="Tian J."/>
            <person name="Zhou Y."/>
            <person name="Sheng Y."/>
            <person name="Liu T."/>
            <person name="Pan Y."/>
            <person name="Xia L."/>
            <person name="Li J."/>
            <person name="Zhao F."/>
            <person name="Cao W."/>
        </authorList>
    </citation>
    <scope>NUCLEOTIDE SEQUENCE</scope>
    <source>
        <strain evidence="2">Rmic-2018</strain>
        <tissue evidence="2">Larvae</tissue>
    </source>
</reference>
<gene>
    <name evidence="2" type="ORF">HPB51_001480</name>
</gene>
<reference evidence="2" key="1">
    <citation type="journal article" date="2020" name="Cell">
        <title>Large-Scale Comparative Analyses of Tick Genomes Elucidate Their Genetic Diversity and Vector Capacities.</title>
        <authorList>
            <consortium name="Tick Genome and Microbiome Consortium (TIGMIC)"/>
            <person name="Jia N."/>
            <person name="Wang J."/>
            <person name="Shi W."/>
            <person name="Du L."/>
            <person name="Sun Y."/>
            <person name="Zhan W."/>
            <person name="Jiang J.F."/>
            <person name="Wang Q."/>
            <person name="Zhang B."/>
            <person name="Ji P."/>
            <person name="Bell-Sakyi L."/>
            <person name="Cui X.M."/>
            <person name="Yuan T.T."/>
            <person name="Jiang B.G."/>
            <person name="Yang W.F."/>
            <person name="Lam T.T."/>
            <person name="Chang Q.C."/>
            <person name="Ding S.J."/>
            <person name="Wang X.J."/>
            <person name="Zhu J.G."/>
            <person name="Ruan X.D."/>
            <person name="Zhao L."/>
            <person name="Wei J.T."/>
            <person name="Ye R.Z."/>
            <person name="Que T.C."/>
            <person name="Du C.H."/>
            <person name="Zhou Y.H."/>
            <person name="Cheng J.X."/>
            <person name="Dai P.F."/>
            <person name="Guo W.B."/>
            <person name="Han X.H."/>
            <person name="Huang E.J."/>
            <person name="Li L.F."/>
            <person name="Wei W."/>
            <person name="Gao Y.C."/>
            <person name="Liu J.Z."/>
            <person name="Shao H.Z."/>
            <person name="Wang X."/>
            <person name="Wang C.C."/>
            <person name="Yang T.C."/>
            <person name="Huo Q.B."/>
            <person name="Li W."/>
            <person name="Chen H.Y."/>
            <person name="Chen S.E."/>
            <person name="Zhou L.G."/>
            <person name="Ni X.B."/>
            <person name="Tian J.H."/>
            <person name="Sheng Y."/>
            <person name="Liu T."/>
            <person name="Pan Y.S."/>
            <person name="Xia L.Y."/>
            <person name="Li J."/>
            <person name="Zhao F."/>
            <person name="Cao W.C."/>
        </authorList>
    </citation>
    <scope>NUCLEOTIDE SEQUENCE</scope>
    <source>
        <strain evidence="2">Rmic-2018</strain>
    </source>
</reference>
<name>A0A9J6DRN7_RHIMP</name>
<comment type="caution">
    <text evidence="2">The sequence shown here is derived from an EMBL/GenBank/DDBJ whole genome shotgun (WGS) entry which is preliminary data.</text>
</comment>
<evidence type="ECO:0000256" key="1">
    <source>
        <dbReference type="SAM" id="MobiDB-lite"/>
    </source>
</evidence>
<accession>A0A9J6DRN7</accession>